<dbReference type="RefSeq" id="WP_305109092.1">
    <property type="nucleotide sequence ID" value="NZ_JAUTWS010000196.1"/>
</dbReference>
<feature type="transmembrane region" description="Helical" evidence="5">
    <location>
        <begin position="316"/>
        <end position="335"/>
    </location>
</feature>
<feature type="transmembrane region" description="Helical" evidence="5">
    <location>
        <begin position="15"/>
        <end position="36"/>
    </location>
</feature>
<evidence type="ECO:0000256" key="2">
    <source>
        <dbReference type="ARBA" id="ARBA00022692"/>
    </source>
</evidence>
<keyword evidence="3 5" id="KW-1133">Transmembrane helix</keyword>
<feature type="transmembrane region" description="Helical" evidence="5">
    <location>
        <begin position="167"/>
        <end position="185"/>
    </location>
</feature>
<dbReference type="PANTHER" id="PTHR11814">
    <property type="entry name" value="SULFATE TRANSPORTER"/>
    <property type="match status" value="1"/>
</dbReference>
<dbReference type="EMBL" id="JAUTWS010000196">
    <property type="protein sequence ID" value="MDO9714257.1"/>
    <property type="molecule type" value="Genomic_DNA"/>
</dbReference>
<keyword evidence="2 5" id="KW-0812">Transmembrane</keyword>
<feature type="domain" description="SLC26A/SulP transporter" evidence="6">
    <location>
        <begin position="11"/>
        <end position="371"/>
    </location>
</feature>
<organism evidence="7 8">
    <name type="scientific">Paracraurococcus lichenis</name>
    <dbReference type="NCBI Taxonomy" id="3064888"/>
    <lineage>
        <taxon>Bacteria</taxon>
        <taxon>Pseudomonadati</taxon>
        <taxon>Pseudomonadota</taxon>
        <taxon>Alphaproteobacteria</taxon>
        <taxon>Acetobacterales</taxon>
        <taxon>Roseomonadaceae</taxon>
        <taxon>Paracraurococcus</taxon>
    </lineage>
</organism>
<feature type="transmembrane region" description="Helical" evidence="5">
    <location>
        <begin position="380"/>
        <end position="408"/>
    </location>
</feature>
<comment type="caution">
    <text evidence="7">The sequence shown here is derived from an EMBL/GenBank/DDBJ whole genome shotgun (WGS) entry which is preliminary data.</text>
</comment>
<reference evidence="7 8" key="1">
    <citation type="submission" date="2023-08" db="EMBL/GenBank/DDBJ databases">
        <title>The draft genome sequence of Paracraurococcus sp. LOR1-02.</title>
        <authorList>
            <person name="Kingkaew E."/>
            <person name="Tanasupawat S."/>
        </authorList>
    </citation>
    <scope>NUCLEOTIDE SEQUENCE [LARGE SCALE GENOMIC DNA]</scope>
    <source>
        <strain evidence="7 8">LOR1-02</strain>
    </source>
</reference>
<evidence type="ECO:0000256" key="1">
    <source>
        <dbReference type="ARBA" id="ARBA00004141"/>
    </source>
</evidence>
<evidence type="ECO:0000313" key="7">
    <source>
        <dbReference type="EMBL" id="MDO9714257.1"/>
    </source>
</evidence>
<gene>
    <name evidence="7" type="ORF">Q7A36_38555</name>
</gene>
<feature type="transmembrane region" description="Helical" evidence="5">
    <location>
        <begin position="197"/>
        <end position="217"/>
    </location>
</feature>
<dbReference type="InterPro" id="IPR011547">
    <property type="entry name" value="SLC26A/SulP_dom"/>
</dbReference>
<feature type="transmembrane region" description="Helical" evidence="5">
    <location>
        <begin position="116"/>
        <end position="138"/>
    </location>
</feature>
<dbReference type="Pfam" id="PF00916">
    <property type="entry name" value="Sulfate_transp"/>
    <property type="match status" value="1"/>
</dbReference>
<name>A0ABT9EDF1_9PROT</name>
<evidence type="ECO:0000313" key="8">
    <source>
        <dbReference type="Proteomes" id="UP001243009"/>
    </source>
</evidence>
<dbReference type="InterPro" id="IPR001902">
    <property type="entry name" value="SLC26A/SulP_fam"/>
</dbReference>
<keyword evidence="4 5" id="KW-0472">Membrane</keyword>
<protein>
    <submittedName>
        <fullName evidence="7">SulP family inorganic anion transporter</fullName>
    </submittedName>
</protein>
<dbReference type="Proteomes" id="UP001243009">
    <property type="component" value="Unassembled WGS sequence"/>
</dbReference>
<evidence type="ECO:0000259" key="6">
    <source>
        <dbReference type="Pfam" id="PF00916"/>
    </source>
</evidence>
<evidence type="ECO:0000256" key="3">
    <source>
        <dbReference type="ARBA" id="ARBA00022989"/>
    </source>
</evidence>
<feature type="transmembrane region" description="Helical" evidence="5">
    <location>
        <begin position="246"/>
        <end position="268"/>
    </location>
</feature>
<proteinExistence type="predicted"/>
<comment type="subcellular location">
    <subcellularLocation>
        <location evidence="1">Membrane</location>
        <topology evidence="1">Multi-pass membrane protein</topology>
    </subcellularLocation>
</comment>
<keyword evidence="8" id="KW-1185">Reference proteome</keyword>
<evidence type="ECO:0000256" key="5">
    <source>
        <dbReference type="SAM" id="Phobius"/>
    </source>
</evidence>
<feature type="transmembrane region" description="Helical" evidence="5">
    <location>
        <begin position="43"/>
        <end position="64"/>
    </location>
</feature>
<evidence type="ECO:0000256" key="4">
    <source>
        <dbReference type="ARBA" id="ARBA00023136"/>
    </source>
</evidence>
<accession>A0ABT9EDF1</accession>
<sequence>MTIRLPSRAALARDLPASVVVFLVALPLCMGIAMASGVPAAKGLITGVIGGLVVGMLAGSPLQVSGPAAGLAVIVFELVREHGLAALGPILLLAGLIQFLAGLARLGAWFRAVAPAVVYGMLAAIGLLIAASQFHVMFDVAPKPSGLANIAALPGTLLSALLEGNSASVMAAALAALTIMASLVWEKLRPAALRPLPGALVGVAAATAVAALLALPVKRIVLPDTLAEAVDWITPETLSRLLEPDIFLAAFAIAFVASAETLLSAAAVDRMHNGPRSDFDRELAAQGVGNMLCGALGALPMTGVIVRSSANVQAGAATRLSAVLHGAWILLFLLAFPSVLRLVPTASLGGVLVLTGLKLVEPKHLRGLARHGAGAVATYAVTVAAIVATDLLTGVLAGLALSVALVVWKTSHLRAELHEQGGTEARLSLHGAATFVRLPQLEKVLHQIPANTRVQLDAERLAYIDHACLDLLRDWERSRTKMGATPSIDWDGLHRRAGVAGPA</sequence>
<feature type="transmembrane region" description="Helical" evidence="5">
    <location>
        <begin position="84"/>
        <end position="104"/>
    </location>
</feature>